<proteinExistence type="predicted"/>
<name>A0A6V8MYM9_9BACT</name>
<accession>A0A6V8MYM9</accession>
<reference evidence="2" key="3">
    <citation type="submission" date="2022-04" db="EMBL/GenBank/DDBJ databases">
        <authorList>
            <person name="Liu G."/>
        </authorList>
    </citation>
    <scope>NUCLEOTIDE SEQUENCE</scope>
    <source>
        <strain evidence="2">RG22</strain>
    </source>
</reference>
<evidence type="ECO:0000313" key="1">
    <source>
        <dbReference type="EMBL" id="GFO65232.1"/>
    </source>
</evidence>
<reference evidence="1" key="2">
    <citation type="journal article" date="2021" name="Int. J. Syst. Evol. Microbiol.">
        <title>Geomonas silvestris sp. nov., Geomonas paludis sp. nov. and Geomonas limicola sp. nov., isolated from terrestrial environments, and emended description of the genus Geomonas.</title>
        <authorList>
            <person name="Itoh H."/>
            <person name="Xu Z."/>
            <person name="Masuda Y."/>
            <person name="Ushijima N."/>
            <person name="Hayakawa C."/>
            <person name="Shiratori Y."/>
            <person name="Senoo K."/>
        </authorList>
    </citation>
    <scope>NUCLEOTIDE SEQUENCE</scope>
    <source>
        <strain evidence="1">Red736</strain>
    </source>
</reference>
<dbReference type="AlphaFoldDB" id="A0A6V8MYM9"/>
<keyword evidence="4" id="KW-1185">Reference proteome</keyword>
<evidence type="ECO:0000313" key="4">
    <source>
        <dbReference type="Proteomes" id="UP000831485"/>
    </source>
</evidence>
<gene>
    <name evidence="1" type="ORF">GMPD_31510</name>
    <name evidence="2" type="ORF">M1B72_06400</name>
</gene>
<organism evidence="1 3">
    <name type="scientific">Geomonas paludis</name>
    <dbReference type="NCBI Taxonomy" id="2740185"/>
    <lineage>
        <taxon>Bacteria</taxon>
        <taxon>Pseudomonadati</taxon>
        <taxon>Thermodesulfobacteriota</taxon>
        <taxon>Desulfuromonadia</taxon>
        <taxon>Geobacterales</taxon>
        <taxon>Geobacteraceae</taxon>
        <taxon>Geomonas</taxon>
    </lineage>
</organism>
<protein>
    <submittedName>
        <fullName evidence="1">Uncharacterized protein</fullName>
    </submittedName>
</protein>
<dbReference type="EMBL" id="BLXY01000007">
    <property type="protein sequence ID" value="GFO65232.1"/>
    <property type="molecule type" value="Genomic_DNA"/>
</dbReference>
<dbReference type="Proteomes" id="UP000568888">
    <property type="component" value="Unassembled WGS sequence"/>
</dbReference>
<reference evidence="3" key="1">
    <citation type="submission" date="2020-06" db="EMBL/GenBank/DDBJ databases">
        <title>Draft genomic sequecing of Geomonas sp. Red736.</title>
        <authorList>
            <person name="Itoh H."/>
            <person name="Xu Z.X."/>
            <person name="Ushijima N."/>
            <person name="Masuda Y."/>
            <person name="Shiratori Y."/>
            <person name="Senoo K."/>
        </authorList>
    </citation>
    <scope>NUCLEOTIDE SEQUENCE [LARGE SCALE GENOMIC DNA]</scope>
    <source>
        <strain evidence="3">Red736</strain>
    </source>
</reference>
<sequence length="422" mass="45758">MSEDQHGSKFELTKVQTVVTIIGSVIASIVAATGLMKGCWHAAEGGGAKGVKLVEKRDDLYLRHLRLLCGPQKNLQSSGSALDFKIKVQKVIPYYLVNTIKNKPAYLYWAVYQATTTCPECINLNITLSSETKSLAVVEGGSFSYDSSICRLPAEESVTGNHGQTTINPDLKFMKSDVYGTLSLQWKLTAQATAYSDSVLIQVLPENVVCWDLKTPDDKQVPVEFIVASLAAWTKAKTPEIDQLATSYLDAPDQPADRWMAKCYQDLYGGRTHRMAVHPYPGIWPPASENEEIKLPQEALKARRADSVGAALLVSALHNAAFGGSQRLVLVSLPPTGSARSAFYLAWLNARGSWEAVDMTAPVDVPFDDNKQAATPSVINLIESPAVAGALDSVGVYVAKDRRTVAVDFAKAARHYGIEGAP</sequence>
<evidence type="ECO:0000313" key="2">
    <source>
        <dbReference type="EMBL" id="UPU37331.1"/>
    </source>
</evidence>
<evidence type="ECO:0000313" key="3">
    <source>
        <dbReference type="Proteomes" id="UP000568888"/>
    </source>
</evidence>
<dbReference type="EMBL" id="CP096574">
    <property type="protein sequence ID" value="UPU37331.1"/>
    <property type="molecule type" value="Genomic_DNA"/>
</dbReference>
<dbReference type="RefSeq" id="WP_183349097.1">
    <property type="nucleotide sequence ID" value="NZ_BLXY01000007.1"/>
</dbReference>
<dbReference type="Proteomes" id="UP000831485">
    <property type="component" value="Chromosome"/>
</dbReference>